<dbReference type="Pfam" id="PF06916">
    <property type="entry name" value="FAM210A-B_dom"/>
    <property type="match status" value="1"/>
</dbReference>
<comment type="caution">
    <text evidence="4">The sequence shown here is derived from an EMBL/GenBank/DDBJ whole genome shotgun (WGS) entry which is preliminary data.</text>
</comment>
<dbReference type="InterPro" id="IPR009688">
    <property type="entry name" value="FAM210A/B-like_dom"/>
</dbReference>
<reference evidence="4 5" key="1">
    <citation type="submission" date="2023-09" db="EMBL/GenBank/DDBJ databases">
        <title>Pangenome analysis of Batrachochytrium dendrobatidis and related Chytrids.</title>
        <authorList>
            <person name="Yacoub M.N."/>
            <person name="Stajich J.E."/>
            <person name="James T.Y."/>
        </authorList>
    </citation>
    <scope>NUCLEOTIDE SEQUENCE [LARGE SCALE GENOMIC DNA]</scope>
    <source>
        <strain evidence="4 5">JEL0888</strain>
    </source>
</reference>
<proteinExistence type="predicted"/>
<sequence>MPVTAVPRTLVRMPARTYAGAAGSPGARGGINGLLREYGAVALGVYFSMSFLVFCCCFASITFLGINETHIARVFAQLKRLVGLGTKPDGEAPVSAGGRDSAEEASSAASSSAEREQAERKSVLDWLPEWARNPTVVRIGTNALLAMAMTKLFVPIKVAITAAIVPSVAKRLRAMGFNIGTSGVAGAVREARDRIKNS</sequence>
<keyword evidence="2" id="KW-0812">Transmembrane</keyword>
<keyword evidence="2" id="KW-1133">Transmembrane helix</keyword>
<dbReference type="InterPro" id="IPR045866">
    <property type="entry name" value="FAM210A/B-like"/>
</dbReference>
<organism evidence="4 5">
    <name type="scientific">Polyrhizophydium stewartii</name>
    <dbReference type="NCBI Taxonomy" id="2732419"/>
    <lineage>
        <taxon>Eukaryota</taxon>
        <taxon>Fungi</taxon>
        <taxon>Fungi incertae sedis</taxon>
        <taxon>Chytridiomycota</taxon>
        <taxon>Chytridiomycota incertae sedis</taxon>
        <taxon>Chytridiomycetes</taxon>
        <taxon>Rhizophydiales</taxon>
        <taxon>Rhizophydiales incertae sedis</taxon>
        <taxon>Polyrhizophydium</taxon>
    </lineage>
</organism>
<accession>A0ABR4NE52</accession>
<feature type="region of interest" description="Disordered" evidence="1">
    <location>
        <begin position="91"/>
        <end position="116"/>
    </location>
</feature>
<keyword evidence="2" id="KW-0472">Membrane</keyword>
<evidence type="ECO:0000259" key="3">
    <source>
        <dbReference type="Pfam" id="PF06916"/>
    </source>
</evidence>
<feature type="compositionally biased region" description="Low complexity" evidence="1">
    <location>
        <begin position="95"/>
        <end position="112"/>
    </location>
</feature>
<keyword evidence="5" id="KW-1185">Reference proteome</keyword>
<dbReference type="PANTHER" id="PTHR21377:SF0">
    <property type="entry name" value="PROTEIN FAM210B, MITOCHONDRIAL"/>
    <property type="match status" value="1"/>
</dbReference>
<feature type="domain" description="DUF1279" evidence="3">
    <location>
        <begin position="34"/>
        <end position="166"/>
    </location>
</feature>
<name>A0ABR4NE52_9FUNG</name>
<evidence type="ECO:0000256" key="1">
    <source>
        <dbReference type="SAM" id="MobiDB-lite"/>
    </source>
</evidence>
<feature type="transmembrane region" description="Helical" evidence="2">
    <location>
        <begin position="43"/>
        <end position="66"/>
    </location>
</feature>
<gene>
    <name evidence="4" type="primary">NAT2_1</name>
    <name evidence="4" type="ORF">HK105_202680</name>
</gene>
<evidence type="ECO:0000313" key="4">
    <source>
        <dbReference type="EMBL" id="KAL2917807.1"/>
    </source>
</evidence>
<dbReference type="Proteomes" id="UP001527925">
    <property type="component" value="Unassembled WGS sequence"/>
</dbReference>
<evidence type="ECO:0000256" key="2">
    <source>
        <dbReference type="SAM" id="Phobius"/>
    </source>
</evidence>
<dbReference type="EMBL" id="JADGIZ020000009">
    <property type="protein sequence ID" value="KAL2917807.1"/>
    <property type="molecule type" value="Genomic_DNA"/>
</dbReference>
<evidence type="ECO:0000313" key="5">
    <source>
        <dbReference type="Proteomes" id="UP001527925"/>
    </source>
</evidence>
<dbReference type="PANTHER" id="PTHR21377">
    <property type="entry name" value="PROTEIN FAM210B, MITOCHONDRIAL"/>
    <property type="match status" value="1"/>
</dbReference>
<protein>
    <submittedName>
        <fullName evidence="4">DUF1279 superfamily</fullName>
    </submittedName>
</protein>